<dbReference type="GO" id="GO:0005524">
    <property type="term" value="F:ATP binding"/>
    <property type="evidence" value="ECO:0007669"/>
    <property type="project" value="UniProtKB-KW"/>
</dbReference>
<evidence type="ECO:0000313" key="17">
    <source>
        <dbReference type="EMBL" id="AMD92660.1"/>
    </source>
</evidence>
<dbReference type="SUPFAM" id="SSF56059">
    <property type="entry name" value="Glutathione synthetase ATP-binding domain-like"/>
    <property type="match status" value="1"/>
</dbReference>
<dbReference type="PANTHER" id="PTHR43030:SF1">
    <property type="entry name" value="PHOSPHOENOLPYRUVATE SYNTHASE"/>
    <property type="match status" value="1"/>
</dbReference>
<dbReference type="OrthoDB" id="9760711at2"/>
<keyword evidence="8" id="KW-0479">Metal-binding</keyword>
<sequence length="816" mass="88768">MSPEGVRRLPAIHPQLRRKYLFFKSLLAKNNVILEKMTILERMLYEGRSFTLDDARTLTRTLAEQSCALVEDLNAMCAGRFCGLFEKVESICHSALEILSRKRTFDSPTLLLPLDAVRLEDVEEVGGKAANLGEIRARVGLPTPPGFAVTASAAALFLQEAGLLDNFLRQLAEMDISDIASLERICAKMSERVMTAPLPPRLEAALREKAGEMRTLCGPGVRLAVRSSAVCEDSSASFAGQHATVLGAPPESLPRAWCAVVASAFTARAVFYRRSKGYSEQDVMMSVLVLPMIQAKSSGVLYTADPNTASGDDLLLASAWGLGVSVVDGSADVDSWRIGREGLRILSEDIAYKAAGFSLLEHGGIVSTPVSEALREKPSLTPGQIADIAGYGLRLEEHYGIPMDMEWAVDENDRIFILQTRPLGRVEETEQTMQREIPGHPPLIHGGQSAALGVASGLAYVVGEEHPLADVPKGAILVARQTSPAYVAAMGKVAGIVTDVGTVTGHMASVAREFGIPTLVGVGKGTRLLPHGAEITLDANSGTVYAGQVRKLLSKRKPVKLMQGSPVYKTLQEAMKYLDPLNLVDPLAPEFNEDGCRTLHDVIRFCHETAMQEMFGLGESLSATDSAARRLHARLPFRILLLDLGGGISSGKDTARVKPENLRCVPLKALLEGMTDLAYTPSVAGAASYAVISSKYMNFSGRLGHHFATVDSYCGPVINDNYVTFSFKGGAAAYEQRVRRAMVLAGILRRMGFRVDQNGDSLKAEMRKYDEERFQRRLRTLGRLLASVRDLDWKLDDDGMIAMHVDRFFRMENGGK</sequence>
<keyword evidence="10 17" id="KW-0418">Kinase</keyword>
<dbReference type="EC" id="2.7.9.2" evidence="5"/>
<evidence type="ECO:0000256" key="5">
    <source>
        <dbReference type="ARBA" id="ARBA00011996"/>
    </source>
</evidence>
<comment type="cofactor">
    <cofactor evidence="1">
        <name>Mg(2+)</name>
        <dbReference type="ChEBI" id="CHEBI:18420"/>
    </cofactor>
</comment>
<keyword evidence="11" id="KW-0067">ATP-binding</keyword>
<dbReference type="InterPro" id="IPR008279">
    <property type="entry name" value="PEP-util_enz_mobile_dom"/>
</dbReference>
<evidence type="ECO:0000256" key="8">
    <source>
        <dbReference type="ARBA" id="ARBA00022723"/>
    </source>
</evidence>
<protein>
    <recommendedName>
        <fullName evidence="6">Phosphoenolpyruvate synthase</fullName>
        <ecNumber evidence="5">2.7.9.2</ecNumber>
    </recommendedName>
    <alternativeName>
        <fullName evidence="13">Pyruvate, water dikinase</fullName>
    </alternativeName>
</protein>
<dbReference type="InterPro" id="IPR036637">
    <property type="entry name" value="Phosphohistidine_dom_sf"/>
</dbReference>
<accession>A0A109W5W1</accession>
<comment type="pathway">
    <text evidence="3">Carbohydrate biosynthesis; gluconeogenesis.</text>
</comment>
<keyword evidence="18" id="KW-1185">Reference proteome</keyword>
<dbReference type="Pfam" id="PF01326">
    <property type="entry name" value="PPDK_N"/>
    <property type="match status" value="1"/>
</dbReference>
<proteinExistence type="inferred from homology"/>
<dbReference type="Gene3D" id="3.50.30.10">
    <property type="entry name" value="Phosphohistidine domain"/>
    <property type="match status" value="1"/>
</dbReference>
<dbReference type="InterPro" id="IPR013815">
    <property type="entry name" value="ATP_grasp_subdomain_1"/>
</dbReference>
<dbReference type="PANTHER" id="PTHR43030">
    <property type="entry name" value="PHOSPHOENOLPYRUVATE SYNTHASE"/>
    <property type="match status" value="1"/>
</dbReference>
<evidence type="ECO:0000256" key="10">
    <source>
        <dbReference type="ARBA" id="ARBA00022777"/>
    </source>
</evidence>
<evidence type="ECO:0000256" key="7">
    <source>
        <dbReference type="ARBA" id="ARBA00022679"/>
    </source>
</evidence>
<evidence type="ECO:0000256" key="1">
    <source>
        <dbReference type="ARBA" id="ARBA00001946"/>
    </source>
</evidence>
<comment type="function">
    <text evidence="2">Catalyzes the phosphorylation of pyruvate to phosphoenolpyruvate.</text>
</comment>
<evidence type="ECO:0000313" key="18">
    <source>
        <dbReference type="Proteomes" id="UP000063964"/>
    </source>
</evidence>
<evidence type="ECO:0000256" key="4">
    <source>
        <dbReference type="ARBA" id="ARBA00007837"/>
    </source>
</evidence>
<reference evidence="18" key="1">
    <citation type="submission" date="2016-02" db="EMBL/GenBank/DDBJ databases">
        <authorList>
            <person name="Holder M.E."/>
            <person name="Ajami N.J."/>
            <person name="Petrosino J.F."/>
        </authorList>
    </citation>
    <scope>NUCLEOTIDE SEQUENCE [LARGE SCALE GENOMIC DNA]</scope>
    <source>
        <strain evidence="18">DSM 12838</strain>
    </source>
</reference>
<evidence type="ECO:0000256" key="14">
    <source>
        <dbReference type="ARBA" id="ARBA00047700"/>
    </source>
</evidence>
<dbReference type="GO" id="GO:0006094">
    <property type="term" value="P:gluconeogenesis"/>
    <property type="evidence" value="ECO:0007669"/>
    <property type="project" value="UniProtKB-UniPathway"/>
</dbReference>
<dbReference type="KEGG" id="doa:AXF15_05775"/>
<keyword evidence="7" id="KW-0808">Transferase</keyword>
<dbReference type="InterPro" id="IPR002192">
    <property type="entry name" value="PPDK_AMP/ATP-bd"/>
</dbReference>
<evidence type="ECO:0000256" key="12">
    <source>
        <dbReference type="ARBA" id="ARBA00022842"/>
    </source>
</evidence>
<feature type="domain" description="PEP-utilising enzyme mobile" evidence="15">
    <location>
        <begin position="472"/>
        <end position="542"/>
    </location>
</feature>
<evidence type="ECO:0000256" key="6">
    <source>
        <dbReference type="ARBA" id="ARBA00021623"/>
    </source>
</evidence>
<dbReference type="STRING" id="888061.AXF15_05775"/>
<evidence type="ECO:0000256" key="2">
    <source>
        <dbReference type="ARBA" id="ARBA00002988"/>
    </source>
</evidence>
<organism evidence="17 18">
    <name type="scientific">Desulfomicrobium orale DSM 12838</name>
    <dbReference type="NCBI Taxonomy" id="888061"/>
    <lineage>
        <taxon>Bacteria</taxon>
        <taxon>Pseudomonadati</taxon>
        <taxon>Thermodesulfobacteriota</taxon>
        <taxon>Desulfovibrionia</taxon>
        <taxon>Desulfovibrionales</taxon>
        <taxon>Desulfomicrobiaceae</taxon>
        <taxon>Desulfomicrobium</taxon>
    </lineage>
</organism>
<dbReference type="Pfam" id="PF00391">
    <property type="entry name" value="PEP-utilizers"/>
    <property type="match status" value="1"/>
</dbReference>
<dbReference type="Gene3D" id="3.30.470.20">
    <property type="entry name" value="ATP-grasp fold, B domain"/>
    <property type="match status" value="1"/>
</dbReference>
<evidence type="ECO:0000256" key="11">
    <source>
        <dbReference type="ARBA" id="ARBA00022840"/>
    </source>
</evidence>
<dbReference type="Gene3D" id="3.30.1490.20">
    <property type="entry name" value="ATP-grasp fold, A domain"/>
    <property type="match status" value="1"/>
</dbReference>
<comment type="similarity">
    <text evidence="4">Belongs to the PEP-utilizing enzyme family.</text>
</comment>
<dbReference type="Proteomes" id="UP000063964">
    <property type="component" value="Chromosome"/>
</dbReference>
<comment type="catalytic activity">
    <reaction evidence="14">
        <text>pyruvate + ATP + H2O = phosphoenolpyruvate + AMP + phosphate + 2 H(+)</text>
        <dbReference type="Rhea" id="RHEA:11364"/>
        <dbReference type="ChEBI" id="CHEBI:15361"/>
        <dbReference type="ChEBI" id="CHEBI:15377"/>
        <dbReference type="ChEBI" id="CHEBI:15378"/>
        <dbReference type="ChEBI" id="CHEBI:30616"/>
        <dbReference type="ChEBI" id="CHEBI:43474"/>
        <dbReference type="ChEBI" id="CHEBI:58702"/>
        <dbReference type="ChEBI" id="CHEBI:456215"/>
        <dbReference type="EC" id="2.7.9.2"/>
    </reaction>
</comment>
<dbReference type="UniPathway" id="UPA00138"/>
<keyword evidence="12" id="KW-0460">Magnesium</keyword>
<dbReference type="SUPFAM" id="SSF52009">
    <property type="entry name" value="Phosphohistidine domain"/>
    <property type="match status" value="1"/>
</dbReference>
<dbReference type="RefSeq" id="WP_066604557.1">
    <property type="nucleotide sequence ID" value="NZ_CP014230.1"/>
</dbReference>
<keyword evidence="17" id="KW-0670">Pyruvate</keyword>
<gene>
    <name evidence="17" type="ORF">AXF15_05775</name>
</gene>
<dbReference type="InterPro" id="IPR006319">
    <property type="entry name" value="PEP_synth"/>
</dbReference>
<evidence type="ECO:0000259" key="15">
    <source>
        <dbReference type="Pfam" id="PF00391"/>
    </source>
</evidence>
<keyword evidence="9" id="KW-0547">Nucleotide-binding</keyword>
<evidence type="ECO:0000256" key="3">
    <source>
        <dbReference type="ARBA" id="ARBA00004742"/>
    </source>
</evidence>
<dbReference type="AlphaFoldDB" id="A0A109W5W1"/>
<feature type="domain" description="Pyruvate phosphate dikinase AMP/ATP-binding" evidence="16">
    <location>
        <begin position="123"/>
        <end position="432"/>
    </location>
</feature>
<dbReference type="EMBL" id="CP014230">
    <property type="protein sequence ID" value="AMD92660.1"/>
    <property type="molecule type" value="Genomic_DNA"/>
</dbReference>
<dbReference type="GO" id="GO:0046872">
    <property type="term" value="F:metal ion binding"/>
    <property type="evidence" value="ECO:0007669"/>
    <property type="project" value="UniProtKB-KW"/>
</dbReference>
<name>A0A109W5W1_9BACT</name>
<evidence type="ECO:0000256" key="9">
    <source>
        <dbReference type="ARBA" id="ARBA00022741"/>
    </source>
</evidence>
<evidence type="ECO:0000256" key="13">
    <source>
        <dbReference type="ARBA" id="ARBA00033470"/>
    </source>
</evidence>
<evidence type="ECO:0000259" key="16">
    <source>
        <dbReference type="Pfam" id="PF01326"/>
    </source>
</evidence>
<dbReference type="GO" id="GO:0008986">
    <property type="term" value="F:pyruvate, water dikinase activity"/>
    <property type="evidence" value="ECO:0007669"/>
    <property type="project" value="UniProtKB-EC"/>
</dbReference>